<dbReference type="Proteomes" id="UP000596742">
    <property type="component" value="Unassembled WGS sequence"/>
</dbReference>
<dbReference type="SUPFAM" id="SSF49785">
    <property type="entry name" value="Galactose-binding domain-like"/>
    <property type="match status" value="1"/>
</dbReference>
<evidence type="ECO:0000256" key="3">
    <source>
        <dbReference type="ARBA" id="ARBA00011233"/>
    </source>
</evidence>
<proteinExistence type="inferred from homology"/>
<evidence type="ECO:0000256" key="8">
    <source>
        <dbReference type="SAM" id="Phobius"/>
    </source>
</evidence>
<comment type="function">
    <text evidence="1">Acts as a defensive agent. Recognizes blood group fucosylated oligosaccharides including A, B, H and Lewis B-type antigens. Does not recognize Lewis A antigen and has low affinity for monovalent haptens.</text>
</comment>
<protein>
    <recommendedName>
        <fullName evidence="9">Fucolectin tachylectin-4 pentraxin-1 domain-containing protein</fullName>
    </recommendedName>
</protein>
<evidence type="ECO:0000259" key="9">
    <source>
        <dbReference type="SMART" id="SM00607"/>
    </source>
</evidence>
<evidence type="ECO:0000256" key="7">
    <source>
        <dbReference type="ARBA" id="ARBA00023157"/>
    </source>
</evidence>
<dbReference type="Gene3D" id="2.60.120.260">
    <property type="entry name" value="Galactose-binding domain-like"/>
    <property type="match status" value="1"/>
</dbReference>
<accession>A0A8B6HHS9</accession>
<dbReference type="SMART" id="SM00607">
    <property type="entry name" value="FTP"/>
    <property type="match status" value="1"/>
</dbReference>
<keyword evidence="7" id="KW-1015">Disulfide bond</keyword>
<comment type="caution">
    <text evidence="10">The sequence shown here is derived from an EMBL/GenBank/DDBJ whole genome shotgun (WGS) entry which is preliminary data.</text>
</comment>
<keyword evidence="6" id="KW-0106">Calcium</keyword>
<evidence type="ECO:0000256" key="2">
    <source>
        <dbReference type="ARBA" id="ARBA00010147"/>
    </source>
</evidence>
<keyword evidence="8" id="KW-0812">Transmembrane</keyword>
<comment type="similarity">
    <text evidence="2">Belongs to the fucolectin family.</text>
</comment>
<comment type="subunit">
    <text evidence="3">Homotrimer.</text>
</comment>
<gene>
    <name evidence="10" type="ORF">MGAL_10B022171</name>
</gene>
<keyword evidence="11" id="KW-1185">Reference proteome</keyword>
<keyword evidence="5" id="KW-0430">Lectin</keyword>
<evidence type="ECO:0000256" key="6">
    <source>
        <dbReference type="ARBA" id="ARBA00022837"/>
    </source>
</evidence>
<evidence type="ECO:0000256" key="4">
    <source>
        <dbReference type="ARBA" id="ARBA00022723"/>
    </source>
</evidence>
<keyword evidence="4" id="KW-0479">Metal-binding</keyword>
<keyword evidence="8" id="KW-0472">Membrane</keyword>
<dbReference type="InterPro" id="IPR008979">
    <property type="entry name" value="Galactose-bd-like_sf"/>
</dbReference>
<dbReference type="OrthoDB" id="6102375at2759"/>
<name>A0A8B6HHS9_MYTGA</name>
<keyword evidence="8" id="KW-1133">Transmembrane helix</keyword>
<dbReference type="GO" id="GO:0046872">
    <property type="term" value="F:metal ion binding"/>
    <property type="evidence" value="ECO:0007669"/>
    <property type="project" value="UniProtKB-KW"/>
</dbReference>
<evidence type="ECO:0000256" key="5">
    <source>
        <dbReference type="ARBA" id="ARBA00022734"/>
    </source>
</evidence>
<sequence>MREATSRSSYKSWHQKLITPVTSPIDDSPADMGIHYNLDTSGRADDVKRKLFGSTDKQLVYEQYKKQKKELQVQSSPSVIIAINHQYVRFSIMNSANYVLCEYCNVADRRQTRHSSALETSSFPNGNSCNGVDGLHSQDYFNGTCVHTTKETDPWWEVDLGDTYTVEYINISVRSDNKLNKHYEKFSNVMITVDGNYCANYSGPPEQSTIDNPITITCPSGTSGRVLKMLRQVSNDNFQFCEVKVFANLTSCADPPVDWVCGSLCYNASAKTNTCPATSATVNSGNTGTAGSGDCMCPCSSIGTSVLMNVTKDEMLEQLLKIIDDIKIDPDQTSLAKSKFTSAEDNRPSAQAIGSMGVIALIGVVAIIVLMDLDRYIKGFKTVKKLLVKLRKLAFGKKKNL</sequence>
<dbReference type="GO" id="GO:0010185">
    <property type="term" value="P:regulation of cellular defense response"/>
    <property type="evidence" value="ECO:0007669"/>
    <property type="project" value="UniProtKB-ARBA"/>
</dbReference>
<evidence type="ECO:0000313" key="11">
    <source>
        <dbReference type="Proteomes" id="UP000596742"/>
    </source>
</evidence>
<dbReference type="PANTHER" id="PTHR45713:SF6">
    <property type="entry name" value="F5_8 TYPE C DOMAIN-CONTAINING PROTEIN"/>
    <property type="match status" value="1"/>
</dbReference>
<evidence type="ECO:0000313" key="10">
    <source>
        <dbReference type="EMBL" id="VDI79704.1"/>
    </source>
</evidence>
<dbReference type="AlphaFoldDB" id="A0A8B6HHS9"/>
<dbReference type="InterPro" id="IPR051941">
    <property type="entry name" value="BG_Antigen-Binding_Lectin"/>
</dbReference>
<evidence type="ECO:0000256" key="1">
    <source>
        <dbReference type="ARBA" id="ARBA00002219"/>
    </source>
</evidence>
<organism evidence="10 11">
    <name type="scientific">Mytilus galloprovincialis</name>
    <name type="common">Mediterranean mussel</name>
    <dbReference type="NCBI Taxonomy" id="29158"/>
    <lineage>
        <taxon>Eukaryota</taxon>
        <taxon>Metazoa</taxon>
        <taxon>Spiralia</taxon>
        <taxon>Lophotrochozoa</taxon>
        <taxon>Mollusca</taxon>
        <taxon>Bivalvia</taxon>
        <taxon>Autobranchia</taxon>
        <taxon>Pteriomorphia</taxon>
        <taxon>Mytilida</taxon>
        <taxon>Mytiloidea</taxon>
        <taxon>Mytilidae</taxon>
        <taxon>Mytilinae</taxon>
        <taxon>Mytilus</taxon>
    </lineage>
</organism>
<dbReference type="InterPro" id="IPR006585">
    <property type="entry name" value="FTP1"/>
</dbReference>
<dbReference type="Pfam" id="PF22633">
    <property type="entry name" value="F5_F8_type_C_2"/>
    <property type="match status" value="1"/>
</dbReference>
<feature type="domain" description="Fucolectin tachylectin-4 pentraxin-1" evidence="9">
    <location>
        <begin position="103"/>
        <end position="254"/>
    </location>
</feature>
<dbReference type="PANTHER" id="PTHR45713">
    <property type="entry name" value="FTP DOMAIN-CONTAINING PROTEIN"/>
    <property type="match status" value="1"/>
</dbReference>
<dbReference type="EMBL" id="UYJE01010096">
    <property type="protein sequence ID" value="VDI79704.1"/>
    <property type="molecule type" value="Genomic_DNA"/>
</dbReference>
<reference evidence="10" key="1">
    <citation type="submission" date="2018-11" db="EMBL/GenBank/DDBJ databases">
        <authorList>
            <person name="Alioto T."/>
            <person name="Alioto T."/>
        </authorList>
    </citation>
    <scope>NUCLEOTIDE SEQUENCE</scope>
</reference>
<dbReference type="GO" id="GO:0001868">
    <property type="term" value="P:regulation of complement activation, lectin pathway"/>
    <property type="evidence" value="ECO:0007669"/>
    <property type="project" value="UniProtKB-ARBA"/>
</dbReference>
<feature type="transmembrane region" description="Helical" evidence="8">
    <location>
        <begin position="352"/>
        <end position="371"/>
    </location>
</feature>
<dbReference type="GO" id="GO:0042806">
    <property type="term" value="F:fucose binding"/>
    <property type="evidence" value="ECO:0007669"/>
    <property type="project" value="UniProtKB-ARBA"/>
</dbReference>